<dbReference type="EMBL" id="JAJDKZ010000017">
    <property type="protein sequence ID" value="MCB8610427.1"/>
    <property type="molecule type" value="Genomic_DNA"/>
</dbReference>
<gene>
    <name evidence="1" type="ORF">LJD69_07445</name>
</gene>
<reference evidence="1" key="1">
    <citation type="submission" date="2021-10" db="EMBL/GenBank/DDBJ databases">
        <title>Collection of gut derived symbiotic bacterial strains cultured from healthy donors.</title>
        <authorList>
            <person name="Lin H."/>
            <person name="Littmann E."/>
            <person name="Kohout C."/>
            <person name="Pamer E.G."/>
        </authorList>
    </citation>
    <scope>NUCLEOTIDE SEQUENCE</scope>
    <source>
        <strain evidence="1">DFI.4.48</strain>
    </source>
</reference>
<name>A0AAW4VRV5_9FIRM</name>
<sequence length="75" mass="8925">MIRNNPPFNGKRFLLNKNTNEIHDLLNEKSDCQIDEISLDHIQMFDTLEEASVYLIFNNKQLNGWYYCLKEMDKG</sequence>
<dbReference type="RefSeq" id="WP_227279634.1">
    <property type="nucleotide sequence ID" value="NZ_JAJDKR010000016.1"/>
</dbReference>
<comment type="caution">
    <text evidence="1">The sequence shown here is derived from an EMBL/GenBank/DDBJ whole genome shotgun (WGS) entry which is preliminary data.</text>
</comment>
<accession>A0AAW4VRV5</accession>
<evidence type="ECO:0000313" key="2">
    <source>
        <dbReference type="Proteomes" id="UP001198439"/>
    </source>
</evidence>
<dbReference type="AlphaFoldDB" id="A0AAW4VRV5"/>
<evidence type="ECO:0008006" key="3">
    <source>
        <dbReference type="Google" id="ProtNLM"/>
    </source>
</evidence>
<evidence type="ECO:0000313" key="1">
    <source>
        <dbReference type="EMBL" id="MCB8610427.1"/>
    </source>
</evidence>
<organism evidence="1 2">
    <name type="scientific">Faecalibacillus faecis</name>
    <dbReference type="NCBI Taxonomy" id="1982628"/>
    <lineage>
        <taxon>Bacteria</taxon>
        <taxon>Bacillati</taxon>
        <taxon>Bacillota</taxon>
        <taxon>Erysipelotrichia</taxon>
        <taxon>Erysipelotrichales</taxon>
        <taxon>Coprobacillaceae</taxon>
        <taxon>Faecalibacillus</taxon>
    </lineage>
</organism>
<protein>
    <recommendedName>
        <fullName evidence="3">GNAT family acetyltransferase</fullName>
    </recommendedName>
</protein>
<dbReference type="Proteomes" id="UP001198439">
    <property type="component" value="Unassembled WGS sequence"/>
</dbReference>
<proteinExistence type="predicted"/>